<proteinExistence type="predicted"/>
<evidence type="ECO:0000256" key="1">
    <source>
        <dbReference type="SAM" id="MobiDB-lite"/>
    </source>
</evidence>
<sequence>MNLSICMLIFVAVCLAATSAAPQLRQRNEKQVQEGLPPKGATIEEVVLESSLHIKPKARQNVRRVRSALDDTLHEIYAEHKRVKRQFGRGRFGGGFAGNAQVGTQAGGTNSGVNVGAGPNGGTADANVNLNPLGPLGPDGYNQEQSASNGAANSNFNNGFDSGSSAANAQAQGFQSQSALGSFGASSASTATQSQNLNPFGNSNSAGASHSQVYKLPNGQTINFASTNNFANSGFGNSANSHGGAVSVSG</sequence>
<evidence type="ECO:0000313" key="4">
    <source>
        <dbReference type="Proteomes" id="UP000008792"/>
    </source>
</evidence>
<evidence type="ECO:0000313" key="3">
    <source>
        <dbReference type="EMBL" id="EDW70031.1"/>
    </source>
</evidence>
<gene>
    <name evidence="3" type="primary">Dvir\GJ13570</name>
    <name evidence="3" type="ORF">Dvir_GJ13570</name>
</gene>
<dbReference type="PhylomeDB" id="B4LDY8"/>
<keyword evidence="2" id="KW-0732">Signal</keyword>
<dbReference type="STRING" id="7244.B4LDY8"/>
<feature type="compositionally biased region" description="Low complexity" evidence="1">
    <location>
        <begin position="146"/>
        <end position="171"/>
    </location>
</feature>
<dbReference type="OrthoDB" id="6629392at2759"/>
<feature type="signal peptide" evidence="2">
    <location>
        <begin position="1"/>
        <end position="20"/>
    </location>
</feature>
<feature type="region of interest" description="Disordered" evidence="1">
    <location>
        <begin position="110"/>
        <end position="171"/>
    </location>
</feature>
<dbReference type="AlphaFoldDB" id="B4LDY8"/>
<dbReference type="EMBL" id="CH940647">
    <property type="protein sequence ID" value="EDW70031.1"/>
    <property type="molecule type" value="Genomic_DNA"/>
</dbReference>
<dbReference type="Proteomes" id="UP000008792">
    <property type="component" value="Unassembled WGS sequence"/>
</dbReference>
<dbReference type="KEGG" id="dvi:6622089"/>
<dbReference type="eggNOG" id="ENOG502T95E">
    <property type="taxonomic scope" value="Eukaryota"/>
</dbReference>
<feature type="chain" id="PRO_5002812426" evidence="2">
    <location>
        <begin position="21"/>
        <end position="250"/>
    </location>
</feature>
<feature type="compositionally biased region" description="Polar residues" evidence="1">
    <location>
        <begin position="196"/>
        <end position="211"/>
    </location>
</feature>
<dbReference type="OMA" id="GYNQEQT"/>
<protein>
    <submittedName>
        <fullName evidence="3">Uncharacterized protein</fullName>
    </submittedName>
</protein>
<keyword evidence="4" id="KW-1185">Reference proteome</keyword>
<dbReference type="FunCoup" id="B4LDY8">
    <property type="interactions" value="4"/>
</dbReference>
<organism evidence="3 4">
    <name type="scientific">Drosophila virilis</name>
    <name type="common">Fruit fly</name>
    <dbReference type="NCBI Taxonomy" id="7244"/>
    <lineage>
        <taxon>Eukaryota</taxon>
        <taxon>Metazoa</taxon>
        <taxon>Ecdysozoa</taxon>
        <taxon>Arthropoda</taxon>
        <taxon>Hexapoda</taxon>
        <taxon>Insecta</taxon>
        <taxon>Pterygota</taxon>
        <taxon>Neoptera</taxon>
        <taxon>Endopterygota</taxon>
        <taxon>Diptera</taxon>
        <taxon>Brachycera</taxon>
        <taxon>Muscomorpha</taxon>
        <taxon>Ephydroidea</taxon>
        <taxon>Drosophilidae</taxon>
        <taxon>Drosophila</taxon>
    </lineage>
</organism>
<name>B4LDY8_DROVI</name>
<feature type="region of interest" description="Disordered" evidence="1">
    <location>
        <begin position="190"/>
        <end position="211"/>
    </location>
</feature>
<dbReference type="InParanoid" id="B4LDY8"/>
<evidence type="ECO:0000256" key="2">
    <source>
        <dbReference type="SAM" id="SignalP"/>
    </source>
</evidence>
<dbReference type="HOGENOM" id="CLU_940970_0_0_1"/>
<accession>B4LDY8</accession>
<reference evidence="3 4" key="1">
    <citation type="journal article" date="2007" name="Nature">
        <title>Evolution of genes and genomes on the Drosophila phylogeny.</title>
        <authorList>
            <consortium name="Drosophila 12 Genomes Consortium"/>
            <person name="Clark A.G."/>
            <person name="Eisen M.B."/>
            <person name="Smith D.R."/>
            <person name="Bergman C.M."/>
            <person name="Oliver B."/>
            <person name="Markow T.A."/>
            <person name="Kaufman T.C."/>
            <person name="Kellis M."/>
            <person name="Gelbart W."/>
            <person name="Iyer V.N."/>
            <person name="Pollard D.A."/>
            <person name="Sackton T.B."/>
            <person name="Larracuente A.M."/>
            <person name="Singh N.D."/>
            <person name="Abad J.P."/>
            <person name="Abt D.N."/>
            <person name="Adryan B."/>
            <person name="Aguade M."/>
            <person name="Akashi H."/>
            <person name="Anderson W.W."/>
            <person name="Aquadro C.F."/>
            <person name="Ardell D.H."/>
            <person name="Arguello R."/>
            <person name="Artieri C.G."/>
            <person name="Barbash D.A."/>
            <person name="Barker D."/>
            <person name="Barsanti P."/>
            <person name="Batterham P."/>
            <person name="Batzoglou S."/>
            <person name="Begun D."/>
            <person name="Bhutkar A."/>
            <person name="Blanco E."/>
            <person name="Bosak S.A."/>
            <person name="Bradley R.K."/>
            <person name="Brand A.D."/>
            <person name="Brent M.R."/>
            <person name="Brooks A.N."/>
            <person name="Brown R.H."/>
            <person name="Butlin R.K."/>
            <person name="Caggese C."/>
            <person name="Calvi B.R."/>
            <person name="Bernardo de Carvalho A."/>
            <person name="Caspi A."/>
            <person name="Castrezana S."/>
            <person name="Celniker S.E."/>
            <person name="Chang J.L."/>
            <person name="Chapple C."/>
            <person name="Chatterji S."/>
            <person name="Chinwalla A."/>
            <person name="Civetta A."/>
            <person name="Clifton S.W."/>
            <person name="Comeron J.M."/>
            <person name="Costello J.C."/>
            <person name="Coyne J.A."/>
            <person name="Daub J."/>
            <person name="David R.G."/>
            <person name="Delcher A.L."/>
            <person name="Delehaunty K."/>
            <person name="Do C.B."/>
            <person name="Ebling H."/>
            <person name="Edwards K."/>
            <person name="Eickbush T."/>
            <person name="Evans J.D."/>
            <person name="Filipski A."/>
            <person name="Findeiss S."/>
            <person name="Freyhult E."/>
            <person name="Fulton L."/>
            <person name="Fulton R."/>
            <person name="Garcia A.C."/>
            <person name="Gardiner A."/>
            <person name="Garfield D.A."/>
            <person name="Garvin B.E."/>
            <person name="Gibson G."/>
            <person name="Gilbert D."/>
            <person name="Gnerre S."/>
            <person name="Godfrey J."/>
            <person name="Good R."/>
            <person name="Gotea V."/>
            <person name="Gravely B."/>
            <person name="Greenberg A.J."/>
            <person name="Griffiths-Jones S."/>
            <person name="Gross S."/>
            <person name="Guigo R."/>
            <person name="Gustafson E.A."/>
            <person name="Haerty W."/>
            <person name="Hahn M.W."/>
            <person name="Halligan D.L."/>
            <person name="Halpern A.L."/>
            <person name="Halter G.M."/>
            <person name="Han M.V."/>
            <person name="Heger A."/>
            <person name="Hillier L."/>
            <person name="Hinrichs A.S."/>
            <person name="Holmes I."/>
            <person name="Hoskins R.A."/>
            <person name="Hubisz M.J."/>
            <person name="Hultmark D."/>
            <person name="Huntley M.A."/>
            <person name="Jaffe D.B."/>
            <person name="Jagadeeshan S."/>
            <person name="Jeck W.R."/>
            <person name="Johnson J."/>
            <person name="Jones C.D."/>
            <person name="Jordan W.C."/>
            <person name="Karpen G.H."/>
            <person name="Kataoka E."/>
            <person name="Keightley P.D."/>
            <person name="Kheradpour P."/>
            <person name="Kirkness E.F."/>
            <person name="Koerich L.B."/>
            <person name="Kristiansen K."/>
            <person name="Kudrna D."/>
            <person name="Kulathinal R.J."/>
            <person name="Kumar S."/>
            <person name="Kwok R."/>
            <person name="Lander E."/>
            <person name="Langley C.H."/>
            <person name="Lapoint R."/>
            <person name="Lazzaro B.P."/>
            <person name="Lee S.J."/>
            <person name="Levesque L."/>
            <person name="Li R."/>
            <person name="Lin C.F."/>
            <person name="Lin M.F."/>
            <person name="Lindblad-Toh K."/>
            <person name="Llopart A."/>
            <person name="Long M."/>
            <person name="Low L."/>
            <person name="Lozovsky E."/>
            <person name="Lu J."/>
            <person name="Luo M."/>
            <person name="Machado C.A."/>
            <person name="Makalowski W."/>
            <person name="Marzo M."/>
            <person name="Matsuda M."/>
            <person name="Matzkin L."/>
            <person name="McAllister B."/>
            <person name="McBride C.S."/>
            <person name="McKernan B."/>
            <person name="McKernan K."/>
            <person name="Mendez-Lago M."/>
            <person name="Minx P."/>
            <person name="Mollenhauer M.U."/>
            <person name="Montooth K."/>
            <person name="Mount S.M."/>
            <person name="Mu X."/>
            <person name="Myers E."/>
            <person name="Negre B."/>
            <person name="Newfeld S."/>
            <person name="Nielsen R."/>
            <person name="Noor M.A."/>
            <person name="O'Grady P."/>
            <person name="Pachter L."/>
            <person name="Papaceit M."/>
            <person name="Parisi M.J."/>
            <person name="Parisi M."/>
            <person name="Parts L."/>
            <person name="Pedersen J.S."/>
            <person name="Pesole G."/>
            <person name="Phillippy A.M."/>
            <person name="Ponting C.P."/>
            <person name="Pop M."/>
            <person name="Porcelli D."/>
            <person name="Powell J.R."/>
            <person name="Prohaska S."/>
            <person name="Pruitt K."/>
            <person name="Puig M."/>
            <person name="Quesneville H."/>
            <person name="Ram K.R."/>
            <person name="Rand D."/>
            <person name="Rasmussen M.D."/>
            <person name="Reed L.K."/>
            <person name="Reenan R."/>
            <person name="Reily A."/>
            <person name="Remington K.A."/>
            <person name="Rieger T.T."/>
            <person name="Ritchie M.G."/>
            <person name="Robin C."/>
            <person name="Rogers Y.H."/>
            <person name="Rohde C."/>
            <person name="Rozas J."/>
            <person name="Rubenfield M.J."/>
            <person name="Ruiz A."/>
            <person name="Russo S."/>
            <person name="Salzberg S.L."/>
            <person name="Sanchez-Gracia A."/>
            <person name="Saranga D.J."/>
            <person name="Sato H."/>
            <person name="Schaeffer S.W."/>
            <person name="Schatz M.C."/>
            <person name="Schlenke T."/>
            <person name="Schwartz R."/>
            <person name="Segarra C."/>
            <person name="Singh R.S."/>
            <person name="Sirot L."/>
            <person name="Sirota M."/>
            <person name="Sisneros N.B."/>
            <person name="Smith C.D."/>
            <person name="Smith T.F."/>
            <person name="Spieth J."/>
            <person name="Stage D.E."/>
            <person name="Stark A."/>
            <person name="Stephan W."/>
            <person name="Strausberg R.L."/>
            <person name="Strempel S."/>
            <person name="Sturgill D."/>
            <person name="Sutton G."/>
            <person name="Sutton G.G."/>
            <person name="Tao W."/>
            <person name="Teichmann S."/>
            <person name="Tobari Y.N."/>
            <person name="Tomimura Y."/>
            <person name="Tsolas J.M."/>
            <person name="Valente V.L."/>
            <person name="Venter E."/>
            <person name="Venter J.C."/>
            <person name="Vicario S."/>
            <person name="Vieira F.G."/>
            <person name="Vilella A.J."/>
            <person name="Villasante A."/>
            <person name="Walenz B."/>
            <person name="Wang J."/>
            <person name="Wasserman M."/>
            <person name="Watts T."/>
            <person name="Wilson D."/>
            <person name="Wilson R.K."/>
            <person name="Wing R.A."/>
            <person name="Wolfner M.F."/>
            <person name="Wong A."/>
            <person name="Wong G.K."/>
            <person name="Wu C.I."/>
            <person name="Wu G."/>
            <person name="Yamamoto D."/>
            <person name="Yang H.P."/>
            <person name="Yang S.P."/>
            <person name="Yorke J.A."/>
            <person name="Yoshida K."/>
            <person name="Zdobnov E."/>
            <person name="Zhang P."/>
            <person name="Zhang Y."/>
            <person name="Zimin A.V."/>
            <person name="Baldwin J."/>
            <person name="Abdouelleil A."/>
            <person name="Abdulkadir J."/>
            <person name="Abebe A."/>
            <person name="Abera B."/>
            <person name="Abreu J."/>
            <person name="Acer S.C."/>
            <person name="Aftuck L."/>
            <person name="Alexander A."/>
            <person name="An P."/>
            <person name="Anderson E."/>
            <person name="Anderson S."/>
            <person name="Arachi H."/>
            <person name="Azer M."/>
            <person name="Bachantsang P."/>
            <person name="Barry A."/>
            <person name="Bayul T."/>
            <person name="Berlin A."/>
            <person name="Bessette D."/>
            <person name="Bloom T."/>
            <person name="Blye J."/>
            <person name="Boguslavskiy L."/>
            <person name="Bonnet C."/>
            <person name="Boukhgalter B."/>
            <person name="Bourzgui I."/>
            <person name="Brown A."/>
            <person name="Cahill P."/>
            <person name="Channer S."/>
            <person name="Cheshatsang Y."/>
            <person name="Chuda L."/>
            <person name="Citroen M."/>
            <person name="Collymore A."/>
            <person name="Cooke P."/>
            <person name="Costello M."/>
            <person name="D'Aco K."/>
            <person name="Daza R."/>
            <person name="De Haan G."/>
            <person name="DeGray S."/>
            <person name="DeMaso C."/>
            <person name="Dhargay N."/>
            <person name="Dooley K."/>
            <person name="Dooley E."/>
            <person name="Doricent M."/>
            <person name="Dorje P."/>
            <person name="Dorjee K."/>
            <person name="Dupes A."/>
            <person name="Elong R."/>
            <person name="Falk J."/>
            <person name="Farina A."/>
            <person name="Faro S."/>
            <person name="Ferguson D."/>
            <person name="Fisher S."/>
            <person name="Foley C.D."/>
            <person name="Franke A."/>
            <person name="Friedrich D."/>
            <person name="Gadbois L."/>
            <person name="Gearin G."/>
            <person name="Gearin C.R."/>
            <person name="Giannoukos G."/>
            <person name="Goode T."/>
            <person name="Graham J."/>
            <person name="Grandbois E."/>
            <person name="Grewal S."/>
            <person name="Gyaltsen K."/>
            <person name="Hafez N."/>
            <person name="Hagos B."/>
            <person name="Hall J."/>
            <person name="Henson C."/>
            <person name="Hollinger A."/>
            <person name="Honan T."/>
            <person name="Huard M.D."/>
            <person name="Hughes L."/>
            <person name="Hurhula B."/>
            <person name="Husby M.E."/>
            <person name="Kamat A."/>
            <person name="Kanga B."/>
            <person name="Kashin S."/>
            <person name="Khazanovich D."/>
            <person name="Kisner P."/>
            <person name="Lance K."/>
            <person name="Lara M."/>
            <person name="Lee W."/>
            <person name="Lennon N."/>
            <person name="Letendre F."/>
            <person name="LeVine R."/>
            <person name="Lipovsky A."/>
            <person name="Liu X."/>
            <person name="Liu J."/>
            <person name="Liu S."/>
            <person name="Lokyitsang T."/>
            <person name="Lokyitsang Y."/>
            <person name="Lubonja R."/>
            <person name="Lui A."/>
            <person name="MacDonald P."/>
            <person name="Magnisalis V."/>
            <person name="Maru K."/>
            <person name="Matthews C."/>
            <person name="McCusker W."/>
            <person name="McDonough S."/>
            <person name="Mehta T."/>
            <person name="Meldrim J."/>
            <person name="Meneus L."/>
            <person name="Mihai O."/>
            <person name="Mihalev A."/>
            <person name="Mihova T."/>
            <person name="Mittelman R."/>
            <person name="Mlenga V."/>
            <person name="Montmayeur A."/>
            <person name="Mulrain L."/>
            <person name="Navidi A."/>
            <person name="Naylor J."/>
            <person name="Negash T."/>
            <person name="Nguyen T."/>
            <person name="Nguyen N."/>
            <person name="Nicol R."/>
            <person name="Norbu C."/>
            <person name="Norbu N."/>
            <person name="Novod N."/>
            <person name="O'Neill B."/>
            <person name="Osman S."/>
            <person name="Markiewicz E."/>
            <person name="Oyono O.L."/>
            <person name="Patti C."/>
            <person name="Phunkhang P."/>
            <person name="Pierre F."/>
            <person name="Priest M."/>
            <person name="Raghuraman S."/>
            <person name="Rege F."/>
            <person name="Reyes R."/>
            <person name="Rise C."/>
            <person name="Rogov P."/>
            <person name="Ross K."/>
            <person name="Ryan E."/>
            <person name="Settipalli S."/>
            <person name="Shea T."/>
            <person name="Sherpa N."/>
            <person name="Shi L."/>
            <person name="Shih D."/>
            <person name="Sparrow T."/>
            <person name="Spaulding J."/>
            <person name="Stalker J."/>
            <person name="Stange-Thomann N."/>
            <person name="Stavropoulos S."/>
            <person name="Stone C."/>
            <person name="Strader C."/>
            <person name="Tesfaye S."/>
            <person name="Thomson T."/>
            <person name="Thoulutsang Y."/>
            <person name="Thoulutsang D."/>
            <person name="Topham K."/>
            <person name="Topping I."/>
            <person name="Tsamla T."/>
            <person name="Vassiliev H."/>
            <person name="Vo A."/>
            <person name="Wangchuk T."/>
            <person name="Wangdi T."/>
            <person name="Weiand M."/>
            <person name="Wilkinson J."/>
            <person name="Wilson A."/>
            <person name="Yadav S."/>
            <person name="Young G."/>
            <person name="Yu Q."/>
            <person name="Zembek L."/>
            <person name="Zhong D."/>
            <person name="Zimmer A."/>
            <person name="Zwirko Z."/>
            <person name="Jaffe D.B."/>
            <person name="Alvarez P."/>
            <person name="Brockman W."/>
            <person name="Butler J."/>
            <person name="Chin C."/>
            <person name="Gnerre S."/>
            <person name="Grabherr M."/>
            <person name="Kleber M."/>
            <person name="Mauceli E."/>
            <person name="MacCallum I."/>
        </authorList>
    </citation>
    <scope>NUCLEOTIDE SEQUENCE [LARGE SCALE GENOMIC DNA]</scope>
    <source>
        <strain evidence="4">Tucson 15010-1051.87</strain>
    </source>
</reference>